<evidence type="ECO:0000256" key="13">
    <source>
        <dbReference type="ARBA" id="ARBA00023209"/>
    </source>
</evidence>
<evidence type="ECO:0000256" key="9">
    <source>
        <dbReference type="ARBA" id="ARBA00022692"/>
    </source>
</evidence>
<evidence type="ECO:0000256" key="2">
    <source>
        <dbReference type="ARBA" id="ARBA00004141"/>
    </source>
</evidence>
<evidence type="ECO:0000256" key="12">
    <source>
        <dbReference type="ARBA" id="ARBA00023136"/>
    </source>
</evidence>
<evidence type="ECO:0000256" key="4">
    <source>
        <dbReference type="ARBA" id="ARBA00010441"/>
    </source>
</evidence>
<feature type="transmembrane region" description="Helical" evidence="18">
    <location>
        <begin position="30"/>
        <end position="52"/>
    </location>
</feature>
<keyword evidence="14" id="KW-1208">Phospholipid metabolism</keyword>
<dbReference type="PROSITE" id="PS00379">
    <property type="entry name" value="CDP_ALCOHOL_P_TRANSF"/>
    <property type="match status" value="1"/>
</dbReference>
<dbReference type="InterPro" id="IPR004570">
    <property type="entry name" value="Phosphatidylglycerol_P_synth"/>
</dbReference>
<feature type="transmembrane region" description="Helical" evidence="18">
    <location>
        <begin position="122"/>
        <end position="141"/>
    </location>
</feature>
<reference evidence="19 20" key="1">
    <citation type="submission" date="2016-11" db="EMBL/GenBank/DDBJ databases">
        <authorList>
            <person name="Jaros S."/>
            <person name="Januszkiewicz K."/>
            <person name="Wedrychowicz H."/>
        </authorList>
    </citation>
    <scope>NUCLEOTIDE SEQUENCE [LARGE SCALE GENOMIC DNA]</scope>
    <source>
        <strain evidence="19 20">DSM 14828</strain>
    </source>
</reference>
<keyword evidence="9 18" id="KW-0812">Transmembrane</keyword>
<evidence type="ECO:0000313" key="19">
    <source>
        <dbReference type="EMBL" id="SHE82161.1"/>
    </source>
</evidence>
<evidence type="ECO:0000313" key="20">
    <source>
        <dbReference type="Proteomes" id="UP000184251"/>
    </source>
</evidence>
<dbReference type="OrthoDB" id="9796672at2"/>
<evidence type="ECO:0000256" key="16">
    <source>
        <dbReference type="NCBIfam" id="TIGR00560"/>
    </source>
</evidence>
<keyword evidence="8 17" id="KW-0808">Transferase</keyword>
<keyword evidence="20" id="KW-1185">Reference proteome</keyword>
<evidence type="ECO:0000256" key="18">
    <source>
        <dbReference type="SAM" id="Phobius"/>
    </source>
</evidence>
<dbReference type="PIRSF" id="PIRSF000847">
    <property type="entry name" value="Phos_ph_gly_syn"/>
    <property type="match status" value="1"/>
</dbReference>
<comment type="similarity">
    <text evidence="4 17">Belongs to the CDP-alcohol phosphatidyltransferase class-I family.</text>
</comment>
<dbReference type="InterPro" id="IPR043130">
    <property type="entry name" value="CDP-OH_PTrfase_TM_dom"/>
</dbReference>
<dbReference type="PANTHER" id="PTHR14269">
    <property type="entry name" value="CDP-DIACYLGLYCEROL--GLYCEROL-3-PHOSPHATE 3-PHOSPHATIDYLTRANSFERASE-RELATED"/>
    <property type="match status" value="1"/>
</dbReference>
<keyword evidence="13" id="KW-0594">Phospholipid biosynthesis</keyword>
<sequence length="178" mass="20360">MKNVPNILTIIRMVLIPVFVYVFFSDMENFRYWALAVYALASFTDLVDGYIARKFDVVTDIGKVLDPLADKLMLLTVLVCLFIAGDVPNIILAIVLFKEGFMITLGLILYHKKDRIVVPANYYGKSATVLFTVSIVLVFLFPGNANVMYLMYISIALKFIALFKYYFTYQAEKKKRGF</sequence>
<comment type="pathway">
    <text evidence="3">Phospholipid metabolism; phosphatidylglycerol biosynthesis; phosphatidylglycerol from CDP-diacylglycerol: step 1/2.</text>
</comment>
<dbReference type="InterPro" id="IPR050324">
    <property type="entry name" value="CDP-alcohol_PTase-I"/>
</dbReference>
<evidence type="ECO:0000256" key="11">
    <source>
        <dbReference type="ARBA" id="ARBA00023098"/>
    </source>
</evidence>
<dbReference type="PANTHER" id="PTHR14269:SF62">
    <property type="entry name" value="CDP-DIACYLGLYCEROL--GLYCEROL-3-PHOSPHATE 3-PHOSPHATIDYLTRANSFERASE 1, CHLOROPLASTIC"/>
    <property type="match status" value="1"/>
</dbReference>
<evidence type="ECO:0000256" key="8">
    <source>
        <dbReference type="ARBA" id="ARBA00022679"/>
    </source>
</evidence>
<evidence type="ECO:0000256" key="5">
    <source>
        <dbReference type="ARBA" id="ARBA00013170"/>
    </source>
</evidence>
<evidence type="ECO:0000256" key="14">
    <source>
        <dbReference type="ARBA" id="ARBA00023264"/>
    </source>
</evidence>
<name>A0A1M4WLI1_9FIRM</name>
<accession>A0A1M4WLI1</accession>
<evidence type="ECO:0000256" key="7">
    <source>
        <dbReference type="ARBA" id="ARBA00022516"/>
    </source>
</evidence>
<evidence type="ECO:0000256" key="6">
    <source>
        <dbReference type="ARBA" id="ARBA00014944"/>
    </source>
</evidence>
<dbReference type="InterPro" id="IPR048254">
    <property type="entry name" value="CDP_ALCOHOL_P_TRANSF_CS"/>
</dbReference>
<dbReference type="GO" id="GO:0008444">
    <property type="term" value="F:CDP-diacylglycerol-glycerol-3-phosphate 3-phosphatidyltransferase activity"/>
    <property type="evidence" value="ECO:0007669"/>
    <property type="project" value="UniProtKB-UniRule"/>
</dbReference>
<comment type="catalytic activity">
    <reaction evidence="15">
        <text>a CDP-1,2-diacyl-sn-glycerol + sn-glycerol 3-phosphate = a 1,2-diacyl-sn-glycero-3-phospho-(1'-sn-glycero-3'-phosphate) + CMP + H(+)</text>
        <dbReference type="Rhea" id="RHEA:12593"/>
        <dbReference type="ChEBI" id="CHEBI:15378"/>
        <dbReference type="ChEBI" id="CHEBI:57597"/>
        <dbReference type="ChEBI" id="CHEBI:58332"/>
        <dbReference type="ChEBI" id="CHEBI:60110"/>
        <dbReference type="ChEBI" id="CHEBI:60377"/>
        <dbReference type="EC" id="2.7.8.5"/>
    </reaction>
</comment>
<keyword evidence="11" id="KW-0443">Lipid metabolism</keyword>
<evidence type="ECO:0000256" key="17">
    <source>
        <dbReference type="RuleBase" id="RU003750"/>
    </source>
</evidence>
<dbReference type="RefSeq" id="WP_073270277.1">
    <property type="nucleotide sequence ID" value="NZ_FQTU01000007.1"/>
</dbReference>
<dbReference type="EMBL" id="FQTU01000007">
    <property type="protein sequence ID" value="SHE82161.1"/>
    <property type="molecule type" value="Genomic_DNA"/>
</dbReference>
<gene>
    <name evidence="19" type="ORF">SAMN02746064_01281</name>
</gene>
<dbReference type="Gene3D" id="1.20.120.1760">
    <property type="match status" value="1"/>
</dbReference>
<evidence type="ECO:0000256" key="1">
    <source>
        <dbReference type="ARBA" id="ARBA00003973"/>
    </source>
</evidence>
<dbReference type="STRING" id="1120975.SAMN02746064_01281"/>
<dbReference type="AlphaFoldDB" id="A0A1M4WLI1"/>
<feature type="transmembrane region" description="Helical" evidence="18">
    <location>
        <begin position="7"/>
        <end position="24"/>
    </location>
</feature>
<comment type="function">
    <text evidence="1">This protein catalyzes the committed step to the synthesis of the acidic phospholipids.</text>
</comment>
<dbReference type="UniPathway" id="UPA00084">
    <property type="reaction ID" value="UER00503"/>
</dbReference>
<evidence type="ECO:0000256" key="15">
    <source>
        <dbReference type="ARBA" id="ARBA00048586"/>
    </source>
</evidence>
<evidence type="ECO:0000256" key="10">
    <source>
        <dbReference type="ARBA" id="ARBA00022989"/>
    </source>
</evidence>
<keyword evidence="12 18" id="KW-0472">Membrane</keyword>
<dbReference type="GO" id="GO:0006655">
    <property type="term" value="P:phosphatidylglycerol biosynthetic process"/>
    <property type="evidence" value="ECO:0007669"/>
    <property type="project" value="UniProtKB-UniPathway"/>
</dbReference>
<dbReference type="GO" id="GO:0016020">
    <property type="term" value="C:membrane"/>
    <property type="evidence" value="ECO:0007669"/>
    <property type="project" value="UniProtKB-SubCell"/>
</dbReference>
<dbReference type="InterPro" id="IPR000462">
    <property type="entry name" value="CDP-OH_P_trans"/>
</dbReference>
<dbReference type="Pfam" id="PF01066">
    <property type="entry name" value="CDP-OH_P_transf"/>
    <property type="match status" value="1"/>
</dbReference>
<protein>
    <recommendedName>
        <fullName evidence="6 16">CDP-diacylglycerol--glycerol-3-phosphate 3-phosphatidyltransferase</fullName>
        <ecNumber evidence="5 16">2.7.8.5</ecNumber>
    </recommendedName>
</protein>
<comment type="subcellular location">
    <subcellularLocation>
        <location evidence="2">Membrane</location>
        <topology evidence="2">Multi-pass membrane protein</topology>
    </subcellularLocation>
</comment>
<dbReference type="NCBIfam" id="TIGR00560">
    <property type="entry name" value="pgsA"/>
    <property type="match status" value="1"/>
</dbReference>
<dbReference type="EC" id="2.7.8.5" evidence="5 16"/>
<feature type="transmembrane region" description="Helical" evidence="18">
    <location>
        <begin position="147"/>
        <end position="167"/>
    </location>
</feature>
<keyword evidence="7" id="KW-0444">Lipid biosynthesis</keyword>
<proteinExistence type="inferred from homology"/>
<organism evidence="19 20">
    <name type="scientific">Alkalibacter saccharofermentans DSM 14828</name>
    <dbReference type="NCBI Taxonomy" id="1120975"/>
    <lineage>
        <taxon>Bacteria</taxon>
        <taxon>Bacillati</taxon>
        <taxon>Bacillota</taxon>
        <taxon>Clostridia</taxon>
        <taxon>Eubacteriales</taxon>
        <taxon>Eubacteriaceae</taxon>
        <taxon>Alkalibacter</taxon>
    </lineage>
</organism>
<evidence type="ECO:0000256" key="3">
    <source>
        <dbReference type="ARBA" id="ARBA00005042"/>
    </source>
</evidence>
<dbReference type="Proteomes" id="UP000184251">
    <property type="component" value="Unassembled WGS sequence"/>
</dbReference>
<keyword evidence="10 18" id="KW-1133">Transmembrane helix</keyword>